<protein>
    <submittedName>
        <fullName evidence="8">FUSC family protein</fullName>
    </submittedName>
</protein>
<feature type="transmembrane region" description="Helical" evidence="7">
    <location>
        <begin position="53"/>
        <end position="75"/>
    </location>
</feature>
<feature type="transmembrane region" description="Helical" evidence="7">
    <location>
        <begin position="471"/>
        <end position="490"/>
    </location>
</feature>
<accession>A0ABW1ZBQ2</accession>
<keyword evidence="6 7" id="KW-0472">Membrane</keyword>
<dbReference type="RefSeq" id="WP_263370184.1">
    <property type="nucleotide sequence ID" value="NZ_JAGSYD010000001.1"/>
</dbReference>
<evidence type="ECO:0000256" key="6">
    <source>
        <dbReference type="ARBA" id="ARBA00023136"/>
    </source>
</evidence>
<evidence type="ECO:0000313" key="8">
    <source>
        <dbReference type="EMBL" id="MFC6646524.1"/>
    </source>
</evidence>
<proteinExistence type="predicted"/>
<sequence length="669" mass="72808">MFPRPERLSYSLRVALASVVALVIMMVLQAPFASYAVYVILTLGFKSPTQMLRIGFALMIAIVVTLGSVLLTVILTDNDPMVRVLSLMVVVFVAAMISVATSIPAIGSGIGQVFFLGISFWDNHVPADRLVKNTMWLVGTFGIAIGTSIAVEYIFASRTAAQRLSELIRTRYIALADCFDAIAKNDSIEHRAETAVQVSLLATQGNAEMLELYREMSKHHATSAEFSVSPLRHVLALLDLLEHAAAFAFDSEQQSDEIREQCSSLAHRFSAFANDLSIRKHETLNESETFGHPIEHLREVETLLRAVQSNEVQGEVPSQASVPNAKTPLILPGELTKPENVFFAMKISLCATLCFIAYHAINWPGINTAVITVIVTGLGQTGAMKQKLTFRLIGGVIGGLLLGMGAVILLFPLTDSITSLVILVGLVSFISAWGSAGERFSYIGLQVAFAFYVTTLGGFVAPAQLNPARDRLAGILLATFVMWFVMDQIWPVRTVTVMRQVLASILRDAAQIVTLVDAPGDAPAIEAESTNLQTQLRVKIGSLRSLQDATLYEFGPGHRAMVSTGNTILSFATELIGLLWDQAVLLHEDALSDLGKDPASMRLRSVIAHQLLDLAFEMENVLTGSKTTPRNSEATQEVAGLPSNQYVHNTLARYSEVKHWASVLKSESH</sequence>
<gene>
    <name evidence="8" type="ORF">ACFQBQ_13185</name>
</gene>
<keyword evidence="9" id="KW-1185">Reference proteome</keyword>
<evidence type="ECO:0000256" key="5">
    <source>
        <dbReference type="ARBA" id="ARBA00022989"/>
    </source>
</evidence>
<dbReference type="PANTHER" id="PTHR30509">
    <property type="entry name" value="P-HYDROXYBENZOIC ACID EFFLUX PUMP SUBUNIT-RELATED"/>
    <property type="match status" value="1"/>
</dbReference>
<dbReference type="EMBL" id="JBHSWI010000001">
    <property type="protein sequence ID" value="MFC6646524.1"/>
    <property type="molecule type" value="Genomic_DNA"/>
</dbReference>
<feature type="transmembrane region" description="Helical" evidence="7">
    <location>
        <begin position="390"/>
        <end position="411"/>
    </location>
</feature>
<evidence type="ECO:0000256" key="7">
    <source>
        <dbReference type="SAM" id="Phobius"/>
    </source>
</evidence>
<organism evidence="8 9">
    <name type="scientific">Granulicella cerasi</name>
    <dbReference type="NCBI Taxonomy" id="741063"/>
    <lineage>
        <taxon>Bacteria</taxon>
        <taxon>Pseudomonadati</taxon>
        <taxon>Acidobacteriota</taxon>
        <taxon>Terriglobia</taxon>
        <taxon>Terriglobales</taxon>
        <taxon>Acidobacteriaceae</taxon>
        <taxon>Granulicella</taxon>
    </lineage>
</organism>
<name>A0ABW1ZBQ2_9BACT</name>
<evidence type="ECO:0000256" key="1">
    <source>
        <dbReference type="ARBA" id="ARBA00004651"/>
    </source>
</evidence>
<evidence type="ECO:0000256" key="4">
    <source>
        <dbReference type="ARBA" id="ARBA00022692"/>
    </source>
</evidence>
<dbReference type="PANTHER" id="PTHR30509:SF9">
    <property type="entry name" value="MULTIDRUG RESISTANCE PROTEIN MDTO"/>
    <property type="match status" value="1"/>
</dbReference>
<feature type="transmembrane region" description="Helical" evidence="7">
    <location>
        <begin position="87"/>
        <end position="115"/>
    </location>
</feature>
<keyword evidence="4 7" id="KW-0812">Transmembrane</keyword>
<dbReference type="InterPro" id="IPR006726">
    <property type="entry name" value="PHBA_efflux_AaeB/fusaric-R"/>
</dbReference>
<dbReference type="Proteomes" id="UP001596391">
    <property type="component" value="Unassembled WGS sequence"/>
</dbReference>
<evidence type="ECO:0000256" key="3">
    <source>
        <dbReference type="ARBA" id="ARBA00022475"/>
    </source>
</evidence>
<reference evidence="9" key="1">
    <citation type="journal article" date="2019" name="Int. J. Syst. Evol. Microbiol.">
        <title>The Global Catalogue of Microorganisms (GCM) 10K type strain sequencing project: providing services to taxonomists for standard genome sequencing and annotation.</title>
        <authorList>
            <consortium name="The Broad Institute Genomics Platform"/>
            <consortium name="The Broad Institute Genome Sequencing Center for Infectious Disease"/>
            <person name="Wu L."/>
            <person name="Ma J."/>
        </authorList>
    </citation>
    <scope>NUCLEOTIDE SEQUENCE [LARGE SCALE GENOMIC DNA]</scope>
    <source>
        <strain evidence="9">CGMCC 1.16026</strain>
    </source>
</reference>
<keyword evidence="5 7" id="KW-1133">Transmembrane helix</keyword>
<feature type="transmembrane region" description="Helical" evidence="7">
    <location>
        <begin position="417"/>
        <end position="436"/>
    </location>
</feature>
<feature type="transmembrane region" description="Helical" evidence="7">
    <location>
        <begin position="12"/>
        <end position="41"/>
    </location>
</feature>
<comment type="subcellular location">
    <subcellularLocation>
        <location evidence="1">Cell membrane</location>
        <topology evidence="1">Multi-pass membrane protein</topology>
    </subcellularLocation>
</comment>
<feature type="transmembrane region" description="Helical" evidence="7">
    <location>
        <begin position="443"/>
        <end position="465"/>
    </location>
</feature>
<evidence type="ECO:0000313" key="9">
    <source>
        <dbReference type="Proteomes" id="UP001596391"/>
    </source>
</evidence>
<keyword evidence="3" id="KW-1003">Cell membrane</keyword>
<dbReference type="Pfam" id="PF04632">
    <property type="entry name" value="FUSC"/>
    <property type="match status" value="1"/>
</dbReference>
<comment type="caution">
    <text evidence="8">The sequence shown here is derived from an EMBL/GenBank/DDBJ whole genome shotgun (WGS) entry which is preliminary data.</text>
</comment>
<feature type="transmembrane region" description="Helical" evidence="7">
    <location>
        <begin position="135"/>
        <end position="155"/>
    </location>
</feature>
<evidence type="ECO:0000256" key="2">
    <source>
        <dbReference type="ARBA" id="ARBA00022448"/>
    </source>
</evidence>
<keyword evidence="2" id="KW-0813">Transport</keyword>
<feature type="transmembrane region" description="Helical" evidence="7">
    <location>
        <begin position="366"/>
        <end position="383"/>
    </location>
</feature>